<sequence>MNALAPRIDFASSADAEATLREVAQHLRKGRVVPYLGPGLAELSISTAPMAPDALAAFFASKVALPRRARGNAWASAQYIENTRHRATVSALMAEAFAAAAAPTALHQYLATLALPLVVDSWYDGAMRAAFGLREDWGEIQGITRAGIGEERWYRFYDAAGQEVDGQIAGRWTTILYKPHGSVVPARNFLISDADYVEALTEIDIQTPIPDEVKARRTDRSFLFVGCRFNDQLLRTYARQVLKRSAETHYAVVDPNALSKNELRFLLAQGIAPLAIPLSRAIELLCAA</sequence>
<dbReference type="Pfam" id="PF13289">
    <property type="entry name" value="SIR2_2"/>
    <property type="match status" value="1"/>
</dbReference>
<dbReference type="OrthoDB" id="9802053at2"/>
<proteinExistence type="predicted"/>
<comment type="caution">
    <text evidence="1">The sequence shown here is derived from an EMBL/GenBank/DDBJ whole genome shotgun (WGS) entry which is preliminary data.</text>
</comment>
<name>A0A176YJA0_9BRAD</name>
<dbReference type="RefSeq" id="WP_063702623.1">
    <property type="nucleotide sequence ID" value="NZ_LUUB01000073.1"/>
</dbReference>
<reference evidence="1 2" key="1">
    <citation type="submission" date="2016-03" db="EMBL/GenBank/DDBJ databases">
        <title>Draft Genome Sequence of the Strain BR 10245 (Bradyrhizobium sp.) isolated from nodules of Centrolobium paraense.</title>
        <authorList>
            <person name="Simoes-Araujo J.L.Sr."/>
            <person name="Barauna A.C."/>
            <person name="Silva K."/>
            <person name="Zilli J.E."/>
        </authorList>
    </citation>
    <scope>NUCLEOTIDE SEQUENCE [LARGE SCALE GENOMIC DNA]</scope>
    <source>
        <strain evidence="1 2">BR 10245</strain>
    </source>
</reference>
<gene>
    <name evidence="1" type="ORF">AYJ54_18895</name>
</gene>
<dbReference type="STRING" id="1505087.AYJ54_18895"/>
<accession>A0A176YJA0</accession>
<evidence type="ECO:0000313" key="2">
    <source>
        <dbReference type="Proteomes" id="UP000076959"/>
    </source>
</evidence>
<dbReference type="EMBL" id="LUUB01000073">
    <property type="protein sequence ID" value="OAF06890.1"/>
    <property type="molecule type" value="Genomic_DNA"/>
</dbReference>
<dbReference type="AlphaFoldDB" id="A0A176YJA0"/>
<dbReference type="Proteomes" id="UP000076959">
    <property type="component" value="Unassembled WGS sequence"/>
</dbReference>
<keyword evidence="2" id="KW-1185">Reference proteome</keyword>
<evidence type="ECO:0000313" key="1">
    <source>
        <dbReference type="EMBL" id="OAF06890.1"/>
    </source>
</evidence>
<organism evidence="1 2">
    <name type="scientific">Bradyrhizobium centrolobii</name>
    <dbReference type="NCBI Taxonomy" id="1505087"/>
    <lineage>
        <taxon>Bacteria</taxon>
        <taxon>Pseudomonadati</taxon>
        <taxon>Pseudomonadota</taxon>
        <taxon>Alphaproteobacteria</taxon>
        <taxon>Hyphomicrobiales</taxon>
        <taxon>Nitrobacteraceae</taxon>
        <taxon>Bradyrhizobium</taxon>
    </lineage>
</organism>
<protein>
    <submittedName>
        <fullName evidence="1">Transcriptional regulator</fullName>
    </submittedName>
</protein>